<dbReference type="GeneID" id="30202981"/>
<comment type="subcellular location">
    <subcellularLocation>
        <location evidence="1">Membrane</location>
        <topology evidence="1">Multi-pass membrane protein</topology>
    </subcellularLocation>
</comment>
<dbReference type="CDD" id="cd17352">
    <property type="entry name" value="MFS_MCT_SLC16"/>
    <property type="match status" value="1"/>
</dbReference>
<proteinExistence type="inferred from homology"/>
<feature type="compositionally biased region" description="Polar residues" evidence="3">
    <location>
        <begin position="51"/>
        <end position="67"/>
    </location>
</feature>
<dbReference type="InterPro" id="IPR050327">
    <property type="entry name" value="Proton-linked_MCT"/>
</dbReference>
<feature type="transmembrane region" description="Helical" evidence="4">
    <location>
        <begin position="462"/>
        <end position="484"/>
    </location>
</feature>
<feature type="compositionally biased region" description="Polar residues" evidence="3">
    <location>
        <begin position="1"/>
        <end position="13"/>
    </location>
</feature>
<evidence type="ECO:0000256" key="4">
    <source>
        <dbReference type="SAM" id="Phobius"/>
    </source>
</evidence>
<sequence>MPNSKPTSQNDYQMQDIDIDNENTIRNEDDGDDTQSTLSSAVSHDAEFNPVQLNESQQSADLNNQTHPKLRSDTRDQTELNQELTRQLSVADAIFLNESRTERRGSSQTGEDASLDRLEEEQYEAEEQPLDRATSNVERIFTNKSTGQLDLPPDGGYGWVCVACVTAIQACTWGANAGYGIFLEYYLSNNVFTNATAYDYALIAGLIVFTAQFCAPFAMILMKMIGFKLTMSIACVTHFLGYLLASFATKIWHLYVCQGVIVGVSYAFLFVPASNVIPTWFLKKRAIASGISYGGTGLGGVIYSVSVNATIKRTGDQRWALRMVGLTTLFAMAISIFFIKQRKPFKREKLNFQNLKKNTQLMFSKKVLERKSLWYITLWFAMGIIGYNLVIFSYATYATTMGLSTSQASTLTALINAAQTLGRPMMGFVSDRWVGRINYSIVLDLLLTIFILAFWINAKTFISLLFCGLLIGATIGVGNVMNIVMIADSFNIEEFASAWAILNMGIGCFSLPVEVIALALRDYTISNPFLYTQIFGGLLFFISIVIIAPQREWAVRKSMKKESDQLIRELRDLEPVGSKDLHNVHVEDMTRELKKRSDKLEGLLQNNPGMYFRRLFYPMKI</sequence>
<evidence type="ECO:0000313" key="6">
    <source>
        <dbReference type="Proteomes" id="UP000094112"/>
    </source>
</evidence>
<feature type="transmembrane region" description="Helical" evidence="4">
    <location>
        <begin position="530"/>
        <end position="549"/>
    </location>
</feature>
<feature type="region of interest" description="Disordered" evidence="3">
    <location>
        <begin position="99"/>
        <end position="131"/>
    </location>
</feature>
<evidence type="ECO:0008006" key="7">
    <source>
        <dbReference type="Google" id="ProtNLM"/>
    </source>
</evidence>
<feature type="transmembrane region" description="Helical" evidence="4">
    <location>
        <begin position="251"/>
        <end position="274"/>
    </location>
</feature>
<comment type="similarity">
    <text evidence="2">Belongs to the major facilitator superfamily. Monocarboxylate porter (TC 2.A.1.13) family.</text>
</comment>
<feature type="transmembrane region" description="Helical" evidence="4">
    <location>
        <begin position="372"/>
        <end position="391"/>
    </location>
</feature>
<reference evidence="5 6" key="1">
    <citation type="journal article" date="2016" name="Proc. Natl. Acad. Sci. U.S.A.">
        <title>Comparative genomics of biotechnologically important yeasts.</title>
        <authorList>
            <person name="Riley R."/>
            <person name="Haridas S."/>
            <person name="Wolfe K.H."/>
            <person name="Lopes M.R."/>
            <person name="Hittinger C.T."/>
            <person name="Goeker M."/>
            <person name="Salamov A.A."/>
            <person name="Wisecaver J.H."/>
            <person name="Long T.M."/>
            <person name="Calvey C.H."/>
            <person name="Aerts A.L."/>
            <person name="Barry K.W."/>
            <person name="Choi C."/>
            <person name="Clum A."/>
            <person name="Coughlan A.Y."/>
            <person name="Deshpande S."/>
            <person name="Douglass A.P."/>
            <person name="Hanson S.J."/>
            <person name="Klenk H.-P."/>
            <person name="LaButti K.M."/>
            <person name="Lapidus A."/>
            <person name="Lindquist E.A."/>
            <person name="Lipzen A.M."/>
            <person name="Meier-Kolthoff J.P."/>
            <person name="Ohm R.A."/>
            <person name="Otillar R.P."/>
            <person name="Pangilinan J.L."/>
            <person name="Peng Y."/>
            <person name="Rokas A."/>
            <person name="Rosa C.A."/>
            <person name="Scheuner C."/>
            <person name="Sibirny A.A."/>
            <person name="Slot J.C."/>
            <person name="Stielow J.B."/>
            <person name="Sun H."/>
            <person name="Kurtzman C.P."/>
            <person name="Blackwell M."/>
            <person name="Grigoriev I.V."/>
            <person name="Jeffries T.W."/>
        </authorList>
    </citation>
    <scope>NUCLEOTIDE SEQUENCE [LARGE SCALE GENOMIC DNA]</scope>
    <source>
        <strain evidence="6">ATCC 58044 / CBS 1984 / NCYC 433 / NRRL Y-366-8</strain>
    </source>
</reference>
<dbReference type="OrthoDB" id="2213137at2759"/>
<evidence type="ECO:0000256" key="1">
    <source>
        <dbReference type="ARBA" id="ARBA00004141"/>
    </source>
</evidence>
<dbReference type="GO" id="GO:0005739">
    <property type="term" value="C:mitochondrion"/>
    <property type="evidence" value="ECO:0007669"/>
    <property type="project" value="EnsemblFungi"/>
</dbReference>
<feature type="transmembrane region" description="Helical" evidence="4">
    <location>
        <begin position="200"/>
        <end position="222"/>
    </location>
</feature>
<dbReference type="RefSeq" id="XP_019038037.1">
    <property type="nucleotide sequence ID" value="XM_019185735.1"/>
</dbReference>
<protein>
    <recommendedName>
        <fullName evidence="7">Major facilitator superfamily (MFS) profile domain-containing protein</fullName>
    </recommendedName>
</protein>
<dbReference type="Proteomes" id="UP000094112">
    <property type="component" value="Unassembled WGS sequence"/>
</dbReference>
<accession>A0A1E3P0N7</accession>
<evidence type="ECO:0000256" key="2">
    <source>
        <dbReference type="ARBA" id="ARBA00006727"/>
    </source>
</evidence>
<keyword evidence="4" id="KW-0812">Transmembrane</keyword>
<dbReference type="GO" id="GO:0022857">
    <property type="term" value="F:transmembrane transporter activity"/>
    <property type="evidence" value="ECO:0007669"/>
    <property type="project" value="InterPro"/>
</dbReference>
<keyword evidence="4" id="KW-1133">Transmembrane helix</keyword>
<feature type="transmembrane region" description="Helical" evidence="4">
    <location>
        <begin position="319"/>
        <end position="339"/>
    </location>
</feature>
<feature type="transmembrane region" description="Helical" evidence="4">
    <location>
        <begin position="229"/>
        <end position="245"/>
    </location>
</feature>
<dbReference type="PANTHER" id="PTHR11360">
    <property type="entry name" value="MONOCARBOXYLATE TRANSPORTER"/>
    <property type="match status" value="1"/>
</dbReference>
<feature type="transmembrane region" description="Helical" evidence="4">
    <location>
        <begin position="286"/>
        <end position="307"/>
    </location>
</feature>
<gene>
    <name evidence="5" type="ORF">WICANDRAFT_84574</name>
</gene>
<dbReference type="Gene3D" id="1.20.1250.20">
    <property type="entry name" value="MFS general substrate transporter like domains"/>
    <property type="match status" value="2"/>
</dbReference>
<dbReference type="Pfam" id="PF07690">
    <property type="entry name" value="MFS_1"/>
    <property type="match status" value="1"/>
</dbReference>
<name>A0A1E3P0N7_WICAA</name>
<dbReference type="PANTHER" id="PTHR11360:SF315">
    <property type="entry name" value="TRANSPORTER MCH2-RELATED"/>
    <property type="match status" value="1"/>
</dbReference>
<dbReference type="GO" id="GO:0016020">
    <property type="term" value="C:membrane"/>
    <property type="evidence" value="ECO:0007669"/>
    <property type="project" value="UniProtKB-SubCell"/>
</dbReference>
<dbReference type="InterPro" id="IPR036259">
    <property type="entry name" value="MFS_trans_sf"/>
</dbReference>
<feature type="compositionally biased region" description="Acidic residues" evidence="3">
    <location>
        <begin position="118"/>
        <end position="128"/>
    </location>
</feature>
<keyword evidence="4" id="KW-0472">Membrane</keyword>
<evidence type="ECO:0000256" key="3">
    <source>
        <dbReference type="SAM" id="MobiDB-lite"/>
    </source>
</evidence>
<evidence type="ECO:0000313" key="5">
    <source>
        <dbReference type="EMBL" id="ODQ58830.1"/>
    </source>
</evidence>
<dbReference type="AlphaFoldDB" id="A0A1E3P0N7"/>
<feature type="region of interest" description="Disordered" evidence="3">
    <location>
        <begin position="1"/>
        <end position="81"/>
    </location>
</feature>
<dbReference type="EMBL" id="KV454211">
    <property type="protein sequence ID" value="ODQ58830.1"/>
    <property type="molecule type" value="Genomic_DNA"/>
</dbReference>
<feature type="transmembrane region" description="Helical" evidence="4">
    <location>
        <begin position="496"/>
        <end position="518"/>
    </location>
</feature>
<keyword evidence="6" id="KW-1185">Reference proteome</keyword>
<dbReference type="SUPFAM" id="SSF103473">
    <property type="entry name" value="MFS general substrate transporter"/>
    <property type="match status" value="1"/>
</dbReference>
<organism evidence="5 6">
    <name type="scientific">Wickerhamomyces anomalus (strain ATCC 58044 / CBS 1984 / NCYC 433 / NRRL Y-366-8)</name>
    <name type="common">Yeast</name>
    <name type="synonym">Hansenula anomala</name>
    <dbReference type="NCBI Taxonomy" id="683960"/>
    <lineage>
        <taxon>Eukaryota</taxon>
        <taxon>Fungi</taxon>
        <taxon>Dikarya</taxon>
        <taxon>Ascomycota</taxon>
        <taxon>Saccharomycotina</taxon>
        <taxon>Saccharomycetes</taxon>
        <taxon>Phaffomycetales</taxon>
        <taxon>Wickerhamomycetaceae</taxon>
        <taxon>Wickerhamomyces</taxon>
    </lineage>
</organism>
<feature type="transmembrane region" description="Helical" evidence="4">
    <location>
        <begin position="437"/>
        <end position="456"/>
    </location>
</feature>
<dbReference type="InterPro" id="IPR011701">
    <property type="entry name" value="MFS"/>
</dbReference>